<dbReference type="InterPro" id="IPR051398">
    <property type="entry name" value="Polysacch_Deacetylase"/>
</dbReference>
<dbReference type="Gene3D" id="3.20.20.370">
    <property type="entry name" value="Glycoside hydrolase/deacetylase"/>
    <property type="match status" value="1"/>
</dbReference>
<dbReference type="GO" id="GO:0016810">
    <property type="term" value="F:hydrolase activity, acting on carbon-nitrogen (but not peptide) bonds"/>
    <property type="evidence" value="ECO:0007669"/>
    <property type="project" value="InterPro"/>
</dbReference>
<dbReference type="PANTHER" id="PTHR34216:SF3">
    <property type="entry name" value="POLY-BETA-1,6-N-ACETYL-D-GLUCOSAMINE N-DEACETYLASE"/>
    <property type="match status" value="1"/>
</dbReference>
<evidence type="ECO:0000256" key="1">
    <source>
        <dbReference type="ARBA" id="ARBA00004613"/>
    </source>
</evidence>
<evidence type="ECO:0000313" key="4">
    <source>
        <dbReference type="EMBL" id="MCJ8501876.1"/>
    </source>
</evidence>
<dbReference type="GO" id="GO:0005975">
    <property type="term" value="P:carbohydrate metabolic process"/>
    <property type="evidence" value="ECO:0007669"/>
    <property type="project" value="InterPro"/>
</dbReference>
<comment type="caution">
    <text evidence="4">The sequence shown here is derived from an EMBL/GenBank/DDBJ whole genome shotgun (WGS) entry which is preliminary data.</text>
</comment>
<organism evidence="4 5">
    <name type="scientific">Desulfatitalea alkaliphila</name>
    <dbReference type="NCBI Taxonomy" id="2929485"/>
    <lineage>
        <taxon>Bacteria</taxon>
        <taxon>Pseudomonadati</taxon>
        <taxon>Thermodesulfobacteriota</taxon>
        <taxon>Desulfobacteria</taxon>
        <taxon>Desulfobacterales</taxon>
        <taxon>Desulfosarcinaceae</taxon>
        <taxon>Desulfatitalea</taxon>
    </lineage>
</organism>
<keyword evidence="2" id="KW-0732">Signal</keyword>
<protein>
    <submittedName>
        <fullName evidence="4">Polysaccharide deacetylase family protein</fullName>
    </submittedName>
</protein>
<evidence type="ECO:0000313" key="5">
    <source>
        <dbReference type="Proteomes" id="UP001165427"/>
    </source>
</evidence>
<keyword evidence="5" id="KW-1185">Reference proteome</keyword>
<name>A0AA41R502_9BACT</name>
<dbReference type="Pfam" id="PF01522">
    <property type="entry name" value="Polysacc_deac_1"/>
    <property type="match status" value="1"/>
</dbReference>
<dbReference type="InterPro" id="IPR011330">
    <property type="entry name" value="Glyco_hydro/deAcase_b/a-brl"/>
</dbReference>
<dbReference type="Proteomes" id="UP001165427">
    <property type="component" value="Unassembled WGS sequence"/>
</dbReference>
<dbReference type="PANTHER" id="PTHR34216">
    <property type="match status" value="1"/>
</dbReference>
<reference evidence="4" key="1">
    <citation type="submission" date="2022-04" db="EMBL/GenBank/DDBJ databases">
        <title>Desulfatitalea alkaliphila sp. nov., a novel anaerobic sulfate-reducing bacterium isolated from terrestrial mud volcano, Taman Peninsula, Russia.</title>
        <authorList>
            <person name="Khomyakova M.A."/>
            <person name="Merkel A.Y."/>
            <person name="Slobodkin A.I."/>
        </authorList>
    </citation>
    <scope>NUCLEOTIDE SEQUENCE</scope>
    <source>
        <strain evidence="4">M08but</strain>
    </source>
</reference>
<dbReference type="InterPro" id="IPR002509">
    <property type="entry name" value="NODB_dom"/>
</dbReference>
<dbReference type="AlphaFoldDB" id="A0AA41R502"/>
<dbReference type="SUPFAM" id="SSF88713">
    <property type="entry name" value="Glycoside hydrolase/deacetylase"/>
    <property type="match status" value="1"/>
</dbReference>
<dbReference type="RefSeq" id="WP_246911199.1">
    <property type="nucleotide sequence ID" value="NZ_JALJRB010000018.1"/>
</dbReference>
<dbReference type="PROSITE" id="PS51677">
    <property type="entry name" value="NODB"/>
    <property type="match status" value="1"/>
</dbReference>
<dbReference type="PROSITE" id="PS51257">
    <property type="entry name" value="PROKAR_LIPOPROTEIN"/>
    <property type="match status" value="1"/>
</dbReference>
<dbReference type="EMBL" id="JALJRB010000018">
    <property type="protein sequence ID" value="MCJ8501876.1"/>
    <property type="molecule type" value="Genomic_DNA"/>
</dbReference>
<evidence type="ECO:0000256" key="2">
    <source>
        <dbReference type="ARBA" id="ARBA00022729"/>
    </source>
</evidence>
<sequence length="340" mass="37725">MRPERDLYRWAGGLLLSFWWAFALSSCTGHLLPVSPPTDPVQTAEFVIVTVTAQDTLASLAQTHLGHSDRAGWIADYHQIDRVVPGQRLVIPKIPLAFGGLRSDGYQIVPVLHYPDLQTDGAQGDALNAAAFEEQVRVLSEKGYVTVSLDRLHAFFDRGEPLPPKAVVITFDTAHTWVHEVAYPILERHGHTAALFAPVAQIGHNDRLQWDALAQLADSGWGIGASGLSGRDLTRIPPDTATDVYLKQLEDEIRLSRQMLEDYLQRPCLDFAYPGGAANDLLIALLKQYGYRIAFTRQDGPNPFFVDPFKVHRTTIDHQGTSDRFLTAPATFQAIPETRP</sequence>
<gene>
    <name evidence="4" type="ORF">MRX98_14930</name>
</gene>
<feature type="domain" description="NodB homology" evidence="3">
    <location>
        <begin position="165"/>
        <end position="340"/>
    </location>
</feature>
<accession>A0AA41R502</accession>
<proteinExistence type="predicted"/>
<dbReference type="GO" id="GO:0005576">
    <property type="term" value="C:extracellular region"/>
    <property type="evidence" value="ECO:0007669"/>
    <property type="project" value="UniProtKB-SubCell"/>
</dbReference>
<evidence type="ECO:0000259" key="3">
    <source>
        <dbReference type="PROSITE" id="PS51677"/>
    </source>
</evidence>
<dbReference type="CDD" id="cd10918">
    <property type="entry name" value="CE4_NodB_like_5s_6s"/>
    <property type="match status" value="1"/>
</dbReference>
<comment type="subcellular location">
    <subcellularLocation>
        <location evidence="1">Secreted</location>
    </subcellularLocation>
</comment>